<feature type="non-terminal residue" evidence="2">
    <location>
        <position position="1"/>
    </location>
</feature>
<evidence type="ECO:0000313" key="2">
    <source>
        <dbReference type="EMBL" id="MCA9397991.1"/>
    </source>
</evidence>
<dbReference type="PROSITE" id="PS00092">
    <property type="entry name" value="N6_MTASE"/>
    <property type="match status" value="1"/>
</dbReference>
<dbReference type="InterPro" id="IPR002052">
    <property type="entry name" value="DNA_methylase_N6_adenine_CS"/>
</dbReference>
<dbReference type="PANTHER" id="PTHR14911:SF13">
    <property type="entry name" value="TRNA (GUANINE(6)-N2)-METHYLTRANSFERASE THUMP3"/>
    <property type="match status" value="1"/>
</dbReference>
<keyword evidence="2" id="KW-0489">Methyltransferase</keyword>
<dbReference type="CDD" id="cd02440">
    <property type="entry name" value="AdoMet_MTases"/>
    <property type="match status" value="1"/>
</dbReference>
<gene>
    <name evidence="2" type="ORF">KC573_04110</name>
</gene>
<dbReference type="InterPro" id="IPR000241">
    <property type="entry name" value="RlmKL-like_Mtase"/>
</dbReference>
<dbReference type="Pfam" id="PF01170">
    <property type="entry name" value="UPF0020"/>
    <property type="match status" value="1"/>
</dbReference>
<proteinExistence type="predicted"/>
<sequence length="257" mass="29021">KTYDFSSFPLKLPRRKRTFRIVLSEENEMISIKSPLLLSLSKKLGRALSLRLDGSRPSSEFWFIKRSSGAVFFTMRLTYHPDYTKSLPKGALRPELAYLICLTANVTKTDTVWDPFAGYGTIPIACETHFSPQKLIANEHNSNLAGRMKNVRHSLKLHFEVTKQDVLQSTLPDESITKIISDPPWGSFEKITKEDFYESMLKEFSRVLTPNGTCTLLVGESSSLNEVINESHHFKIKKAISTLVAGKKATVYSLSKA</sequence>
<dbReference type="Proteomes" id="UP000699691">
    <property type="component" value="Unassembled WGS sequence"/>
</dbReference>
<feature type="domain" description="Ribosomal RNA large subunit methyltransferase K/L-like methyltransferase" evidence="1">
    <location>
        <begin position="82"/>
        <end position="237"/>
    </location>
</feature>
<organism evidence="2 3">
    <name type="scientific">candidate division WWE3 bacterium</name>
    <dbReference type="NCBI Taxonomy" id="2053526"/>
    <lineage>
        <taxon>Bacteria</taxon>
        <taxon>Katanobacteria</taxon>
    </lineage>
</organism>
<dbReference type="InterPro" id="IPR029063">
    <property type="entry name" value="SAM-dependent_MTases_sf"/>
</dbReference>
<comment type="caution">
    <text evidence="2">The sequence shown here is derived from an EMBL/GenBank/DDBJ whole genome shotgun (WGS) entry which is preliminary data.</text>
</comment>
<accession>A0A955RX63</accession>
<dbReference type="PANTHER" id="PTHR14911">
    <property type="entry name" value="THUMP DOMAIN-CONTAINING"/>
    <property type="match status" value="1"/>
</dbReference>
<dbReference type="GO" id="GO:0003676">
    <property type="term" value="F:nucleic acid binding"/>
    <property type="evidence" value="ECO:0007669"/>
    <property type="project" value="InterPro"/>
</dbReference>
<dbReference type="EMBL" id="JAGQKY010000228">
    <property type="protein sequence ID" value="MCA9397991.1"/>
    <property type="molecule type" value="Genomic_DNA"/>
</dbReference>
<dbReference type="Gene3D" id="3.40.50.150">
    <property type="entry name" value="Vaccinia Virus protein VP39"/>
    <property type="match status" value="1"/>
</dbReference>
<name>A0A955RX63_UNCKA</name>
<evidence type="ECO:0000259" key="1">
    <source>
        <dbReference type="Pfam" id="PF01170"/>
    </source>
</evidence>
<keyword evidence="2" id="KW-0808">Transferase</keyword>
<reference evidence="2" key="2">
    <citation type="journal article" date="2021" name="Microbiome">
        <title>Successional dynamics and alternative stable states in a saline activated sludge microbial community over 9 years.</title>
        <authorList>
            <person name="Wang Y."/>
            <person name="Ye J."/>
            <person name="Ju F."/>
            <person name="Liu L."/>
            <person name="Boyd J.A."/>
            <person name="Deng Y."/>
            <person name="Parks D.H."/>
            <person name="Jiang X."/>
            <person name="Yin X."/>
            <person name="Woodcroft B.J."/>
            <person name="Tyson G.W."/>
            <person name="Hugenholtz P."/>
            <person name="Polz M.F."/>
            <person name="Zhang T."/>
        </authorList>
    </citation>
    <scope>NUCLEOTIDE SEQUENCE</scope>
    <source>
        <strain evidence="2">HKST-UBA02</strain>
    </source>
</reference>
<dbReference type="AlphaFoldDB" id="A0A955RX63"/>
<dbReference type="SUPFAM" id="SSF53335">
    <property type="entry name" value="S-adenosyl-L-methionine-dependent methyltransferases"/>
    <property type="match status" value="1"/>
</dbReference>
<dbReference type="GO" id="GO:0016423">
    <property type="term" value="F:tRNA (guanine) methyltransferase activity"/>
    <property type="evidence" value="ECO:0007669"/>
    <property type="project" value="TreeGrafter"/>
</dbReference>
<reference evidence="2" key="1">
    <citation type="submission" date="2020-04" db="EMBL/GenBank/DDBJ databases">
        <authorList>
            <person name="Zhang T."/>
        </authorList>
    </citation>
    <scope>NUCLEOTIDE SEQUENCE</scope>
    <source>
        <strain evidence="2">HKST-UBA02</strain>
    </source>
</reference>
<evidence type="ECO:0000313" key="3">
    <source>
        <dbReference type="Proteomes" id="UP000699691"/>
    </source>
</evidence>
<dbReference type="GO" id="GO:0030488">
    <property type="term" value="P:tRNA methylation"/>
    <property type="evidence" value="ECO:0007669"/>
    <property type="project" value="TreeGrafter"/>
</dbReference>
<protein>
    <submittedName>
        <fullName evidence="2">Methyltransferase</fullName>
    </submittedName>
</protein>